<evidence type="ECO:0000313" key="2">
    <source>
        <dbReference type="EMBL" id="PHJ94571.1"/>
    </source>
</evidence>
<dbReference type="GeneID" id="57093632"/>
<dbReference type="RefSeq" id="WP_099071177.1">
    <property type="nucleotide sequence ID" value="NZ_LAHD01000161.1"/>
</dbReference>
<dbReference type="Gene3D" id="3.40.50.300">
    <property type="entry name" value="P-loop containing nucleotide triphosphate hydrolases"/>
    <property type="match status" value="1"/>
</dbReference>
<gene>
    <name evidence="2" type="ORF">VF08_33505</name>
</gene>
<proteinExistence type="predicted"/>
<accession>A0A9Q6EI69</accession>
<reference evidence="2 3" key="1">
    <citation type="submission" date="2015-02" db="EMBL/GenBank/DDBJ databases">
        <title>Nostoc linckia genome annotation.</title>
        <authorList>
            <person name="Zhou Z."/>
        </authorList>
    </citation>
    <scope>NUCLEOTIDE SEQUENCE [LARGE SCALE GENOMIC DNA]</scope>
    <source>
        <strain evidence="3">z8</strain>
    </source>
</reference>
<evidence type="ECO:0000313" key="3">
    <source>
        <dbReference type="Proteomes" id="UP000222310"/>
    </source>
</evidence>
<dbReference type="InterPro" id="IPR045429">
    <property type="entry name" value="EAD10"/>
</dbReference>
<sequence length="239" mass="27043">MTTPEELNAILERIVKKQQTEADITVLRKWLSGGQIVSQQGKYAVNLGQGQEIHIGDTFGGLCLRIYQGADAELVREILRSLLEELKATGQFAAFQEQNQQSVDDLVQKVRSRIHDDIQRLHSTMPLWSVDRWVPLGDLFVDVNILEELSSSRRSELDELWQYFSKNPSDRSLDRIGIGKERQRVSGLEVLAKNTNLMVVGKPGSGKTTYLQRIVTECNAGNLQVHRIPAFARLCRGWT</sequence>
<comment type="caution">
    <text evidence="2">The sequence shown here is derived from an EMBL/GenBank/DDBJ whole genome shotgun (WGS) entry which is preliminary data.</text>
</comment>
<dbReference type="Proteomes" id="UP000222310">
    <property type="component" value="Unassembled WGS sequence"/>
</dbReference>
<organism evidence="2 3">
    <name type="scientific">Nostoc linckia z8</name>
    <dbReference type="NCBI Taxonomy" id="1628746"/>
    <lineage>
        <taxon>Bacteria</taxon>
        <taxon>Bacillati</taxon>
        <taxon>Cyanobacteriota</taxon>
        <taxon>Cyanophyceae</taxon>
        <taxon>Nostocales</taxon>
        <taxon>Nostocaceae</taxon>
        <taxon>Nostoc</taxon>
    </lineage>
</organism>
<evidence type="ECO:0000259" key="1">
    <source>
        <dbReference type="Pfam" id="PF19954"/>
    </source>
</evidence>
<dbReference type="InterPro" id="IPR027417">
    <property type="entry name" value="P-loop_NTPase"/>
</dbReference>
<dbReference type="AlphaFoldDB" id="A0A9Q6EI69"/>
<feature type="domain" description="Effector-associated" evidence="1">
    <location>
        <begin position="1"/>
        <end position="81"/>
    </location>
</feature>
<protein>
    <recommendedName>
        <fullName evidence="1">Effector-associated domain-containing protein</fullName>
    </recommendedName>
</protein>
<dbReference type="SUPFAM" id="SSF52540">
    <property type="entry name" value="P-loop containing nucleoside triphosphate hydrolases"/>
    <property type="match status" value="1"/>
</dbReference>
<dbReference type="Pfam" id="PF19954">
    <property type="entry name" value="EAD10"/>
    <property type="match status" value="1"/>
</dbReference>
<name>A0A9Q6EI69_NOSLI</name>
<dbReference type="EMBL" id="LAHD01000161">
    <property type="protein sequence ID" value="PHJ94571.1"/>
    <property type="molecule type" value="Genomic_DNA"/>
</dbReference>